<dbReference type="PANTHER" id="PTHR43143:SF5">
    <property type="entry name" value="SECRETED PROTEIN"/>
    <property type="match status" value="1"/>
</dbReference>
<name>A0A2M8W717_9MICO</name>
<dbReference type="InterPro" id="IPR032179">
    <property type="entry name" value="Cry22Aa_Ig-like"/>
</dbReference>
<feature type="signal peptide" evidence="4">
    <location>
        <begin position="1"/>
        <end position="35"/>
    </location>
</feature>
<dbReference type="PANTHER" id="PTHR43143">
    <property type="entry name" value="METALLOPHOSPHOESTERASE, CALCINEURIN SUPERFAMILY"/>
    <property type="match status" value="1"/>
</dbReference>
<proteinExistence type="predicted"/>
<evidence type="ECO:0000256" key="3">
    <source>
        <dbReference type="SAM" id="MobiDB-lite"/>
    </source>
</evidence>
<keyword evidence="1 4" id="KW-0732">Signal</keyword>
<dbReference type="SUPFAM" id="SSF56300">
    <property type="entry name" value="Metallo-dependent phosphatases"/>
    <property type="match status" value="1"/>
</dbReference>
<accession>A0A2M8W717</accession>
<dbReference type="Pfam" id="PF16640">
    <property type="entry name" value="Big_3_5"/>
    <property type="match status" value="3"/>
</dbReference>
<dbReference type="SMART" id="SM00560">
    <property type="entry name" value="LamGL"/>
    <property type="match status" value="3"/>
</dbReference>
<dbReference type="OrthoDB" id="9772095at2"/>
<keyword evidence="2" id="KW-1015">Disulfide bond</keyword>
<dbReference type="SUPFAM" id="SSF49899">
    <property type="entry name" value="Concanavalin A-like lectins/glucanases"/>
    <property type="match status" value="3"/>
</dbReference>
<dbReference type="InterPro" id="IPR051918">
    <property type="entry name" value="STPP_CPPED1"/>
</dbReference>
<dbReference type="GO" id="GO:0005975">
    <property type="term" value="P:carbohydrate metabolic process"/>
    <property type="evidence" value="ECO:0007669"/>
    <property type="project" value="UniProtKB-ARBA"/>
</dbReference>
<dbReference type="InterPro" id="IPR013320">
    <property type="entry name" value="ConA-like_dom_sf"/>
</dbReference>
<protein>
    <submittedName>
        <fullName evidence="6">Ig-like domain-containing protein</fullName>
    </submittedName>
</protein>
<dbReference type="InterPro" id="IPR029052">
    <property type="entry name" value="Metallo-depent_PP-like"/>
</dbReference>
<feature type="domain" description="LamG-like jellyroll fold" evidence="5">
    <location>
        <begin position="118"/>
        <end position="255"/>
    </location>
</feature>
<evidence type="ECO:0000256" key="2">
    <source>
        <dbReference type="ARBA" id="ARBA00023157"/>
    </source>
</evidence>
<organism evidence="6 7">
    <name type="scientific">Luteimicrobium subarcticum</name>
    <dbReference type="NCBI Taxonomy" id="620910"/>
    <lineage>
        <taxon>Bacteria</taxon>
        <taxon>Bacillati</taxon>
        <taxon>Actinomycetota</taxon>
        <taxon>Actinomycetes</taxon>
        <taxon>Micrococcales</taxon>
        <taxon>Luteimicrobium</taxon>
    </lineage>
</organism>
<evidence type="ECO:0000313" key="6">
    <source>
        <dbReference type="EMBL" id="PJI86725.1"/>
    </source>
</evidence>
<dbReference type="Gene3D" id="3.60.21.10">
    <property type="match status" value="1"/>
</dbReference>
<evidence type="ECO:0000259" key="5">
    <source>
        <dbReference type="SMART" id="SM00560"/>
    </source>
</evidence>
<dbReference type="Gene3D" id="2.60.40.10">
    <property type="entry name" value="Immunoglobulins"/>
    <property type="match status" value="4"/>
</dbReference>
<dbReference type="Pfam" id="PF13385">
    <property type="entry name" value="Laminin_G_3"/>
    <property type="match status" value="3"/>
</dbReference>
<evidence type="ECO:0000256" key="1">
    <source>
        <dbReference type="ARBA" id="ARBA00022729"/>
    </source>
</evidence>
<dbReference type="Gene3D" id="2.60.120.200">
    <property type="match status" value="3"/>
</dbReference>
<dbReference type="InterPro" id="IPR013783">
    <property type="entry name" value="Ig-like_fold"/>
</dbReference>
<reference evidence="6 7" key="1">
    <citation type="submission" date="2017-11" db="EMBL/GenBank/DDBJ databases">
        <title>Genomic Encyclopedia of Archaeal and Bacterial Type Strains, Phase II (KMG-II): From Individual Species to Whole Genera.</title>
        <authorList>
            <person name="Goeker M."/>
        </authorList>
    </citation>
    <scope>NUCLEOTIDE SEQUENCE [LARGE SCALE GENOMIC DNA]</scope>
    <source>
        <strain evidence="6 7">DSM 22413</strain>
    </source>
</reference>
<keyword evidence="7" id="KW-1185">Reference proteome</keyword>
<feature type="chain" id="PRO_5014980484" evidence="4">
    <location>
        <begin position="36"/>
        <end position="1871"/>
    </location>
</feature>
<feature type="region of interest" description="Disordered" evidence="3">
    <location>
        <begin position="271"/>
        <end position="305"/>
    </location>
</feature>
<feature type="domain" description="LamG-like jellyroll fold" evidence="5">
    <location>
        <begin position="595"/>
        <end position="732"/>
    </location>
</feature>
<dbReference type="EMBL" id="PGTZ01000010">
    <property type="protein sequence ID" value="PJI86725.1"/>
    <property type="molecule type" value="Genomic_DNA"/>
</dbReference>
<dbReference type="InterPro" id="IPR006558">
    <property type="entry name" value="LamG-like"/>
</dbReference>
<evidence type="ECO:0000313" key="7">
    <source>
        <dbReference type="Proteomes" id="UP000231586"/>
    </source>
</evidence>
<feature type="domain" description="LamG-like jellyroll fold" evidence="5">
    <location>
        <begin position="377"/>
        <end position="510"/>
    </location>
</feature>
<sequence>MNPQTRARTVRRVVAAAAGLSLAASALVGVGVAVAENGASPSPQATGLPKADVLDVDFADGSPTDHAQGRVAATNGSPTYAQDATLHRAVPTFNGTTDAYVYPASDAWDAGKTPNITKSVTFECVFRFDGALPSATEQDLCSGKESGGYSLYVPKGTSSVRWGAYVDGAYKTATAALDTGRWHHAVGTYDGANVALYLDGQLASTAPATGTLGAPESTSRYLAIGSDIGKAGVVQTPATATVALARVYSSALGAADVQALAVASGVVAGTPTGTPTQTPTATPSQTPTATSTPTQTPTGTPAPTVTVPKADVLDVDLVGGAPTDHAQQRAAKVYGKPVYSVDATTHKVVAAFDGSTNGFVYPLADAWDPDHTPNVTKSVTIECWFRFDGALPVASENDVCSGKEGGGYTIRVSSSSVQAQFYVGGAYRYATAPVTAGRWTHAVGVYDGSAVKLYLDGTLAASTAVTGAVGTPGGLFFGVGTDIGTTGGMQTGAAATVGAARIWSKPLSADQVSALYAQDTAAVTVPSADVLDVDLADGTWTDHAQNRTPTVNGDPAVTKDPALGRTVGSFDGLHDAVVYPVQDMWDATHTPNVLQSVSIECDFRFDGTLPVTSENDVCSDKNSGGYSVYVTGSSVRAAFYIGGAYRYATSPAIQRGVWHTVVATYDGASLKLYVDGSLSASTAVSGAVGLPQKDAGYFAIGSDVGSSGGSPEFYGAATVSAARIWSTTLTAAQVAALDVRSVGTRQVDVTLTSSTPASGTKLTKPAEFDVQVVNQGAATGWTYTLDGQQIALGQKIGAGLRAGSHTIAITATDLFGHPLSWTVPFTSATIPTGGGTDTGQGGGKVTLSAIASDPAGGKVTTTFKQATASLADGGFQGTVAVAPSALEFAYDDAGTVTGTQAEDGTTADSPSSHEAIPFQRFDVRVPASDGDRHLRWSGVVDPERSVSLRVWDATKKSWTEVAAARGAEGTNTALDAAVPVSAVDGGVVHVLVMALDPFADDLAPRDASAGTAALQDHFQDPKDYQFSFVHWTDPQFIAEGAVGGSGKWPASPQYQTSSGVETKEEQAVWAAAYRGSIEWTKANAADKKIAYLANTGDLINNNTQDPDAKDANGNLLYPGLKDEIAKENAFATGAFSMLDGTGVVNQVVAGNHDNRGGAETGADSTFSKAFTADGYYDQAKDWPAGASYHAWDEQTASDGSTTARGKDSQNSYVLFSAGGLDFVAIGLSYGVTQAEADWANTVLQRYKDRNAVIITHGYLGASGNSDGREASFNSDGSLLYKQVVSANPNVFLVLAGHIHGVGTNLKTIQGPQLSHKVVELLADYQEYQEPASKIFTSSTCPTCVTQPDGSIDVDGDGVVDHKAADSLRFGASYLRLLQFDTKRSTMSVDSYSPFFKQFGNSADDGKARYDGSENNFTVPVDLSSRRTSFGTDGLAVVTPTDTVIGTATGTSGFPVSVTWSGLTQGQTYAWTASSTDAAGNDLGTVDQFGGIFVASAAGTDTAAPVLTVPATTTVQEGDTFDPMAGVTAVDAADGDLTRRVTVVGTVDRTTPGTYTLLYSVADANGNVAQAQRAVKVVAKQAPQLTRTTVSAGNVSATFGTQLGLSATVAPAGATGTVQFMLGEDALCVTPLVAGKAQCTIDHLPTPGSYVVVASYLGDDRHAASQQSFVLTVKDPSDAPAAATKVTGTTSTWAYGRNGTVRVAVTGGTANPSGSVELRSGSKQLGWTSLVRGTGSVTLAAGTLAPGKHTLALRYTGDRYHLASSGTVVVTVTKAAQRPTLTVTRTPTTRAHGTAVVTVASVRGGSPATGKVVVTLTHGASKRTVTVTLRSGRATVTLPTLSRGTWRAVASYRGDDRYAAATSSAHGVSVTR</sequence>
<dbReference type="InterPro" id="IPR032109">
    <property type="entry name" value="Big_3_5"/>
</dbReference>
<dbReference type="Proteomes" id="UP000231586">
    <property type="component" value="Unassembled WGS sequence"/>
</dbReference>
<gene>
    <name evidence="6" type="ORF">CLV34_2646</name>
</gene>
<dbReference type="RefSeq" id="WP_157803847.1">
    <property type="nucleotide sequence ID" value="NZ_PGTZ01000010.1"/>
</dbReference>
<evidence type="ECO:0000256" key="4">
    <source>
        <dbReference type="SAM" id="SignalP"/>
    </source>
</evidence>
<comment type="caution">
    <text evidence="6">The sequence shown here is derived from an EMBL/GenBank/DDBJ whole genome shotgun (WGS) entry which is preliminary data.</text>
</comment>
<dbReference type="Pfam" id="PF16403">
    <property type="entry name" value="Bact_surface_Ig-like"/>
    <property type="match status" value="1"/>
</dbReference>